<keyword evidence="2" id="KW-1185">Reference proteome</keyword>
<protein>
    <submittedName>
        <fullName evidence="1">Uncharacterized protein</fullName>
    </submittedName>
</protein>
<gene>
    <name evidence="1" type="ORF">ACFFX0_19635</name>
</gene>
<dbReference type="EMBL" id="JBHMFI010000001">
    <property type="protein sequence ID" value="MFB9073286.1"/>
    <property type="molecule type" value="Genomic_DNA"/>
</dbReference>
<comment type="caution">
    <text evidence="1">The sequence shown here is derived from an EMBL/GenBank/DDBJ whole genome shotgun (WGS) entry which is preliminary data.</text>
</comment>
<reference evidence="1 2" key="1">
    <citation type="submission" date="2024-09" db="EMBL/GenBank/DDBJ databases">
        <authorList>
            <person name="Sun Q."/>
            <person name="Mori K."/>
        </authorList>
    </citation>
    <scope>NUCLEOTIDE SEQUENCE [LARGE SCALE GENOMIC DNA]</scope>
    <source>
        <strain evidence="1 2">CCM 7609</strain>
    </source>
</reference>
<evidence type="ECO:0000313" key="1">
    <source>
        <dbReference type="EMBL" id="MFB9073286.1"/>
    </source>
</evidence>
<organism evidence="1 2">
    <name type="scientific">Citricoccus parietis</name>
    <dbReference type="NCBI Taxonomy" id="592307"/>
    <lineage>
        <taxon>Bacteria</taxon>
        <taxon>Bacillati</taxon>
        <taxon>Actinomycetota</taxon>
        <taxon>Actinomycetes</taxon>
        <taxon>Micrococcales</taxon>
        <taxon>Micrococcaceae</taxon>
        <taxon>Citricoccus</taxon>
    </lineage>
</organism>
<accession>A0ABV5G2X8</accession>
<proteinExistence type="predicted"/>
<name>A0ABV5G2X8_9MICC</name>
<dbReference type="Proteomes" id="UP001589575">
    <property type="component" value="Unassembled WGS sequence"/>
</dbReference>
<evidence type="ECO:0000313" key="2">
    <source>
        <dbReference type="Proteomes" id="UP001589575"/>
    </source>
</evidence>
<sequence>MSCGVSALSALAAIPTPSWCGLRGWAWPQRAGMSSRPQAAEPGLLPPV</sequence>